<dbReference type="RefSeq" id="WP_268059612.1">
    <property type="nucleotide sequence ID" value="NZ_JAPQFJ010000001.1"/>
</dbReference>
<proteinExistence type="predicted"/>
<gene>
    <name evidence="1" type="ORF">OW729_01415</name>
</gene>
<keyword evidence="2" id="KW-1185">Reference proteome</keyword>
<name>A0ABT4D4Q5_9CLOT</name>
<evidence type="ECO:0000313" key="2">
    <source>
        <dbReference type="Proteomes" id="UP001144612"/>
    </source>
</evidence>
<comment type="caution">
    <text evidence="1">The sequence shown here is derived from an EMBL/GenBank/DDBJ whole genome shotgun (WGS) entry which is preliminary data.</text>
</comment>
<accession>A0ABT4D4Q5</accession>
<organism evidence="1 2">
    <name type="scientific">Clostridium brassicae</name>
    <dbReference type="NCBI Taxonomy" id="2999072"/>
    <lineage>
        <taxon>Bacteria</taxon>
        <taxon>Bacillati</taxon>
        <taxon>Bacillota</taxon>
        <taxon>Clostridia</taxon>
        <taxon>Eubacteriales</taxon>
        <taxon>Clostridiaceae</taxon>
        <taxon>Clostridium</taxon>
    </lineage>
</organism>
<evidence type="ECO:0000313" key="1">
    <source>
        <dbReference type="EMBL" id="MCY6957257.1"/>
    </source>
</evidence>
<dbReference type="EMBL" id="JAPQFJ010000001">
    <property type="protein sequence ID" value="MCY6957257.1"/>
    <property type="molecule type" value="Genomic_DNA"/>
</dbReference>
<reference evidence="1" key="1">
    <citation type="submission" date="2022-12" db="EMBL/GenBank/DDBJ databases">
        <title>Clostridium sp. nov., isolated from industrial wastewater.</title>
        <authorList>
            <person name="Jiayan W."/>
        </authorList>
    </citation>
    <scope>NUCLEOTIDE SEQUENCE</scope>
    <source>
        <strain evidence="1">ZC22-4</strain>
    </source>
</reference>
<dbReference type="Proteomes" id="UP001144612">
    <property type="component" value="Unassembled WGS sequence"/>
</dbReference>
<protein>
    <submittedName>
        <fullName evidence="1">Uncharacterized protein</fullName>
    </submittedName>
</protein>
<sequence>MNSYNFVDENFFDNGKNYCVSNSSTKLDSYNATPHLGLNGKLIKGSACNVYFVWNGGYKCFVPNANTFNNLFKNWKTIIQLHDDELNSISTGPDISNNACLITGNNNTYLLTNGEKHFITAPSVMEYCNFDWKKILKVPQIIIDSIPNGKNIDYGI</sequence>